<evidence type="ECO:0000313" key="1">
    <source>
        <dbReference type="EMBL" id="ARF13456.1"/>
    </source>
</evidence>
<name>A0ABM6JTF6_SPOUR</name>
<dbReference type="Pfam" id="PF13030">
    <property type="entry name" value="DUF3891"/>
    <property type="match status" value="1"/>
</dbReference>
<dbReference type="Proteomes" id="UP000192486">
    <property type="component" value="Chromosome"/>
</dbReference>
<dbReference type="EMBL" id="CP015108">
    <property type="protein sequence ID" value="ARF13456.1"/>
    <property type="molecule type" value="Genomic_DNA"/>
</dbReference>
<gene>
    <name evidence="1" type="ORF">SporoS204_04205</name>
</gene>
<accession>A0ABM6JTF6</accession>
<organism evidence="1 2">
    <name type="scientific">Sporosarcina ureae</name>
    <dbReference type="NCBI Taxonomy" id="1571"/>
    <lineage>
        <taxon>Bacteria</taxon>
        <taxon>Bacillati</taxon>
        <taxon>Bacillota</taxon>
        <taxon>Bacilli</taxon>
        <taxon>Bacillales</taxon>
        <taxon>Caryophanaceae</taxon>
        <taxon>Sporosarcina</taxon>
    </lineage>
</organism>
<proteinExistence type="predicted"/>
<evidence type="ECO:0000313" key="2">
    <source>
        <dbReference type="Proteomes" id="UP000192486"/>
    </source>
</evidence>
<sequence length="257" mass="30218">MIVREHKKSFSFVQQHHHAHLAEELMKHWKKEMFPDDQWRHSVLTAIRNHDIGWAPFDEQPFWNDAKSKPFQFTDFPFLPKTVLYRQGIDVVENIDLYAAILCSLHYEQFIQGNNGKEAKLFIEGEQSRRERLRKEVEDFNKELFEKHFALLQLGDNFSLYCCVNEPGVDKANEHIFFRNGIPSPDNFHSLPKGRIGIYFADQHTIKVEDYPFSRAFDVEVKQKKVLKKDIEAKGLQVAYKEADYEVIPLHISPASK</sequence>
<dbReference type="InterPro" id="IPR024992">
    <property type="entry name" value="DUF3891"/>
</dbReference>
<protein>
    <recommendedName>
        <fullName evidence="3">DUF3891 family protein</fullName>
    </recommendedName>
</protein>
<evidence type="ECO:0008006" key="3">
    <source>
        <dbReference type="Google" id="ProtNLM"/>
    </source>
</evidence>
<reference evidence="1 2" key="1">
    <citation type="submission" date="2016-04" db="EMBL/GenBank/DDBJ databases">
        <title>Comparative Genomics and Epigenetics of Sporosarcina ureae.</title>
        <authorList>
            <person name="Oliver A.S."/>
            <person name="Cooper K.K."/>
        </authorList>
    </citation>
    <scope>NUCLEOTIDE SEQUENCE [LARGE SCALE GENOMIC DNA]</scope>
    <source>
        <strain evidence="1 2">S204</strain>
    </source>
</reference>
<dbReference type="RefSeq" id="WP_029055134.1">
    <property type="nucleotide sequence ID" value="NZ_CP015108.1"/>
</dbReference>
<keyword evidence="2" id="KW-1185">Reference proteome</keyword>